<keyword evidence="1" id="KW-0812">Transmembrane</keyword>
<name>A0A8S5RE31_9VIRU</name>
<keyword evidence="1" id="KW-1133">Transmembrane helix</keyword>
<feature type="transmembrane region" description="Helical" evidence="1">
    <location>
        <begin position="21"/>
        <end position="43"/>
    </location>
</feature>
<protein>
    <submittedName>
        <fullName evidence="2">Uncharacterized protein</fullName>
    </submittedName>
</protein>
<evidence type="ECO:0000256" key="1">
    <source>
        <dbReference type="SAM" id="Phobius"/>
    </source>
</evidence>
<proteinExistence type="predicted"/>
<keyword evidence="1" id="KW-0472">Membrane</keyword>
<sequence length="59" mass="7134">MKNFLIKFRTQRNCLNYQKKITIHLTTLSQDLYYIAIFLLLLIPQENLLLQLLRGHIIF</sequence>
<reference evidence="2" key="1">
    <citation type="journal article" date="2021" name="Proc. Natl. Acad. Sci. U.S.A.">
        <title>A Catalog of Tens of Thousands of Viruses from Human Metagenomes Reveals Hidden Associations with Chronic Diseases.</title>
        <authorList>
            <person name="Tisza M.J."/>
            <person name="Buck C.B."/>
        </authorList>
    </citation>
    <scope>NUCLEOTIDE SEQUENCE</scope>
    <source>
        <strain evidence="2">Ctx9V1</strain>
    </source>
</reference>
<organism evidence="2">
    <name type="scientific">virus sp. ctx9V1</name>
    <dbReference type="NCBI Taxonomy" id="2828001"/>
    <lineage>
        <taxon>Viruses</taxon>
    </lineage>
</organism>
<accession>A0A8S5RE31</accession>
<evidence type="ECO:0000313" key="2">
    <source>
        <dbReference type="EMBL" id="DAE29228.1"/>
    </source>
</evidence>
<dbReference type="EMBL" id="BK059093">
    <property type="protein sequence ID" value="DAE29228.1"/>
    <property type="molecule type" value="Genomic_DNA"/>
</dbReference>